<accession>A0AAU7CV63</accession>
<keyword evidence="6 9" id="KW-0560">Oxidoreductase</keyword>
<dbReference type="SUPFAM" id="SSF51735">
    <property type="entry name" value="NAD(P)-binding Rossmann-fold domains"/>
    <property type="match status" value="1"/>
</dbReference>
<dbReference type="EC" id="1.1.1.169" evidence="3 9"/>
<keyword evidence="9" id="KW-0566">Pantothenate biosynthesis</keyword>
<evidence type="ECO:0000256" key="2">
    <source>
        <dbReference type="ARBA" id="ARBA00007870"/>
    </source>
</evidence>
<evidence type="ECO:0000256" key="8">
    <source>
        <dbReference type="ARBA" id="ARBA00048793"/>
    </source>
</evidence>
<evidence type="ECO:0000256" key="1">
    <source>
        <dbReference type="ARBA" id="ARBA00004994"/>
    </source>
</evidence>
<organism evidence="12">
    <name type="scientific">Edaphobacter paludis</name>
    <dbReference type="NCBI Taxonomy" id="3035702"/>
    <lineage>
        <taxon>Bacteria</taxon>
        <taxon>Pseudomonadati</taxon>
        <taxon>Acidobacteriota</taxon>
        <taxon>Terriglobia</taxon>
        <taxon>Terriglobales</taxon>
        <taxon>Acidobacteriaceae</taxon>
        <taxon>Edaphobacter</taxon>
    </lineage>
</organism>
<dbReference type="GO" id="GO:0015940">
    <property type="term" value="P:pantothenate biosynthetic process"/>
    <property type="evidence" value="ECO:0007669"/>
    <property type="project" value="UniProtKB-KW"/>
</dbReference>
<evidence type="ECO:0000256" key="4">
    <source>
        <dbReference type="ARBA" id="ARBA00019465"/>
    </source>
</evidence>
<evidence type="ECO:0000256" key="3">
    <source>
        <dbReference type="ARBA" id="ARBA00013014"/>
    </source>
</evidence>
<sequence length="295" mass="30997">MARIAIIGVGAIGGVIAALLQQAGGHEVVLCVRRPLAGLTVDTPDGPVKVQATVATDPADVGAVDWVLVATKAYDVAGAAKWLERLRAEGAPVAVLQNGVEHRERFVPYVPMDAILPVIVDCPAERQSPERVRQRGVMHLKATEGELGRAFVELFAGTAADAVVVSDFVTVAWRKLCHNAAGVLPALLLQPSGVLRGEAIGETALQIVRECAAVGRAEGARLDDDVAEAVLRAYRVAPADGVNSLHADRLAGRPMEIDARNGVIVRLGKKHGIPTPCNQMAVALLEASIADPRTL</sequence>
<dbReference type="Pfam" id="PF08546">
    <property type="entry name" value="ApbA_C"/>
    <property type="match status" value="1"/>
</dbReference>
<dbReference type="InterPro" id="IPR013332">
    <property type="entry name" value="KPR_N"/>
</dbReference>
<comment type="function">
    <text evidence="9">Catalyzes the NADPH-dependent reduction of ketopantoate into pantoic acid.</text>
</comment>
<evidence type="ECO:0000259" key="10">
    <source>
        <dbReference type="Pfam" id="PF02558"/>
    </source>
</evidence>
<name>A0AAU7CV63_9BACT</name>
<evidence type="ECO:0000256" key="7">
    <source>
        <dbReference type="ARBA" id="ARBA00032024"/>
    </source>
</evidence>
<dbReference type="Pfam" id="PF02558">
    <property type="entry name" value="ApbA"/>
    <property type="match status" value="1"/>
</dbReference>
<comment type="similarity">
    <text evidence="2 9">Belongs to the ketopantoate reductase family.</text>
</comment>
<dbReference type="NCBIfam" id="NF005091">
    <property type="entry name" value="PRK06522.2-2"/>
    <property type="match status" value="1"/>
</dbReference>
<dbReference type="KEGG" id="epl:P4G45_12850"/>
<evidence type="ECO:0000256" key="5">
    <source>
        <dbReference type="ARBA" id="ARBA00022857"/>
    </source>
</evidence>
<dbReference type="AlphaFoldDB" id="A0AAU7CV63"/>
<dbReference type="SUPFAM" id="SSF48179">
    <property type="entry name" value="6-phosphogluconate dehydrogenase C-terminal domain-like"/>
    <property type="match status" value="1"/>
</dbReference>
<gene>
    <name evidence="12" type="ORF">P4G45_12850</name>
</gene>
<protein>
    <recommendedName>
        <fullName evidence="4 9">2-dehydropantoate 2-reductase</fullName>
        <ecNumber evidence="3 9">1.1.1.169</ecNumber>
    </recommendedName>
    <alternativeName>
        <fullName evidence="7 9">Ketopantoate reductase</fullName>
    </alternativeName>
</protein>
<dbReference type="InterPro" id="IPR008927">
    <property type="entry name" value="6-PGluconate_DH-like_C_sf"/>
</dbReference>
<evidence type="ECO:0000256" key="6">
    <source>
        <dbReference type="ARBA" id="ARBA00023002"/>
    </source>
</evidence>
<dbReference type="GO" id="GO:0008677">
    <property type="term" value="F:2-dehydropantoate 2-reductase activity"/>
    <property type="evidence" value="ECO:0007669"/>
    <property type="project" value="UniProtKB-EC"/>
</dbReference>
<evidence type="ECO:0000259" key="11">
    <source>
        <dbReference type="Pfam" id="PF08546"/>
    </source>
</evidence>
<evidence type="ECO:0000313" key="12">
    <source>
        <dbReference type="EMBL" id="XBH09368.1"/>
    </source>
</evidence>
<proteinExistence type="inferred from homology"/>
<dbReference type="GO" id="GO:0005737">
    <property type="term" value="C:cytoplasm"/>
    <property type="evidence" value="ECO:0007669"/>
    <property type="project" value="TreeGrafter"/>
</dbReference>
<feature type="domain" description="Ketopantoate reductase C-terminal" evidence="11">
    <location>
        <begin position="168"/>
        <end position="287"/>
    </location>
</feature>
<feature type="domain" description="Ketopantoate reductase N-terminal" evidence="10">
    <location>
        <begin position="4"/>
        <end position="137"/>
    </location>
</feature>
<dbReference type="Gene3D" id="1.10.1040.10">
    <property type="entry name" value="N-(1-d-carboxylethyl)-l-norvaline Dehydrogenase, domain 2"/>
    <property type="match status" value="1"/>
</dbReference>
<dbReference type="RefSeq" id="WP_348266878.1">
    <property type="nucleotide sequence ID" value="NZ_CP121194.1"/>
</dbReference>
<dbReference type="PANTHER" id="PTHR21708:SF26">
    <property type="entry name" value="2-DEHYDROPANTOATE 2-REDUCTASE"/>
    <property type="match status" value="1"/>
</dbReference>
<evidence type="ECO:0000256" key="9">
    <source>
        <dbReference type="RuleBase" id="RU362068"/>
    </source>
</evidence>
<dbReference type="InterPro" id="IPR051402">
    <property type="entry name" value="KPR-Related"/>
</dbReference>
<keyword evidence="5 9" id="KW-0521">NADP</keyword>
<dbReference type="EMBL" id="CP121194">
    <property type="protein sequence ID" value="XBH09368.1"/>
    <property type="molecule type" value="Genomic_DNA"/>
</dbReference>
<dbReference type="InterPro" id="IPR036291">
    <property type="entry name" value="NAD(P)-bd_dom_sf"/>
</dbReference>
<comment type="catalytic activity">
    <reaction evidence="8 9">
        <text>(R)-pantoate + NADP(+) = 2-dehydropantoate + NADPH + H(+)</text>
        <dbReference type="Rhea" id="RHEA:16233"/>
        <dbReference type="ChEBI" id="CHEBI:11561"/>
        <dbReference type="ChEBI" id="CHEBI:15378"/>
        <dbReference type="ChEBI" id="CHEBI:15980"/>
        <dbReference type="ChEBI" id="CHEBI:57783"/>
        <dbReference type="ChEBI" id="CHEBI:58349"/>
        <dbReference type="EC" id="1.1.1.169"/>
    </reaction>
</comment>
<reference evidence="12" key="1">
    <citation type="submission" date="2023-03" db="EMBL/GenBank/DDBJ databases">
        <title>Edaphobacter sp.</title>
        <authorList>
            <person name="Huber K.J."/>
            <person name="Papendorf J."/>
            <person name="Pilke C."/>
            <person name="Bunk B."/>
            <person name="Sproeer C."/>
            <person name="Pester M."/>
        </authorList>
    </citation>
    <scope>NUCLEOTIDE SEQUENCE</scope>
    <source>
        <strain evidence="12">DSM 109919</strain>
    </source>
</reference>
<dbReference type="InterPro" id="IPR013752">
    <property type="entry name" value="KPA_reductase"/>
</dbReference>
<comment type="pathway">
    <text evidence="1 9">Cofactor biosynthesis; (R)-pantothenate biosynthesis; (R)-pantoate from 3-methyl-2-oxobutanoate: step 2/2.</text>
</comment>
<dbReference type="PANTHER" id="PTHR21708">
    <property type="entry name" value="PROBABLE 2-DEHYDROPANTOATE 2-REDUCTASE"/>
    <property type="match status" value="1"/>
</dbReference>
<dbReference type="InterPro" id="IPR003710">
    <property type="entry name" value="ApbA"/>
</dbReference>
<dbReference type="InterPro" id="IPR013328">
    <property type="entry name" value="6PGD_dom2"/>
</dbReference>
<dbReference type="NCBIfam" id="TIGR00745">
    <property type="entry name" value="apbA_panE"/>
    <property type="match status" value="1"/>
</dbReference>
<dbReference type="Gene3D" id="3.40.50.720">
    <property type="entry name" value="NAD(P)-binding Rossmann-like Domain"/>
    <property type="match status" value="1"/>
</dbReference>